<evidence type="ECO:0000313" key="1">
    <source>
        <dbReference type="EMBL" id="RAR15067.1"/>
    </source>
</evidence>
<dbReference type="EMBL" id="QGDH01000015">
    <property type="protein sequence ID" value="RAR15067.1"/>
    <property type="molecule type" value="Genomic_DNA"/>
</dbReference>
<dbReference type="AlphaFoldDB" id="A0A364ND01"/>
<proteinExistence type="predicted"/>
<dbReference type="Proteomes" id="UP000249619">
    <property type="component" value="Unassembled WGS sequence"/>
</dbReference>
<reference evidence="2" key="1">
    <citation type="submission" date="2018-05" db="EMBL/GenBank/DDBJ databases">
        <title>Draft genome sequence of Stemphylium lycopersici strain CIDEFI 213.</title>
        <authorList>
            <person name="Medina R."/>
            <person name="Franco M.E.E."/>
            <person name="Lucentini C.G."/>
            <person name="Saparrat M.C.N."/>
            <person name="Balatti P.A."/>
        </authorList>
    </citation>
    <scope>NUCLEOTIDE SEQUENCE [LARGE SCALE GENOMIC DNA]</scope>
    <source>
        <strain evidence="2">CIDEFI 213</strain>
    </source>
</reference>
<accession>A0A364ND01</accession>
<sequence length="325" mass="36409">MNQTSSVSDGLPASPLLRLPFEIRLMIYEYLLMPSTTPSTGNGTSIANLVPDFHTYYSEDTNNDPFTLSVRTIDPWLGGQGSKTWRRRSTFQVRTGPFLTTTTPTTYRVLLSPYTAHLRHAVPSLLSINTQIHAEASKILYSAYTFSFHMSVEAIVPFLSDLTPRSRASIRHLSLTKKALPYTKEFDRAEWEGLCAYLSGQKDNTTLAEEGGEGSLQLSTLQLQIIAGKPDNGWDSITTITPSDFDTMLRMKNEWLGGNGDFGGMDLEWAEQVMAIKGLRDVKVKALIERCARPVSERQAFWVAFSKSVAEGGFGEWMRRRMLEC</sequence>
<dbReference type="PANTHER" id="PTHR38790">
    <property type="entry name" value="2EXR DOMAIN-CONTAINING PROTEIN-RELATED"/>
    <property type="match status" value="1"/>
</dbReference>
<name>A0A364ND01_STELY</name>
<protein>
    <submittedName>
        <fullName evidence="1">Uncharacterized protein</fullName>
    </submittedName>
</protein>
<keyword evidence="2" id="KW-1185">Reference proteome</keyword>
<comment type="caution">
    <text evidence="1">The sequence shown here is derived from an EMBL/GenBank/DDBJ whole genome shotgun (WGS) entry which is preliminary data.</text>
</comment>
<organism evidence="1 2">
    <name type="scientific">Stemphylium lycopersici</name>
    <name type="common">Tomato gray leaf spot disease fungus</name>
    <name type="synonym">Thyrospora lycopersici</name>
    <dbReference type="NCBI Taxonomy" id="183478"/>
    <lineage>
        <taxon>Eukaryota</taxon>
        <taxon>Fungi</taxon>
        <taxon>Dikarya</taxon>
        <taxon>Ascomycota</taxon>
        <taxon>Pezizomycotina</taxon>
        <taxon>Dothideomycetes</taxon>
        <taxon>Pleosporomycetidae</taxon>
        <taxon>Pleosporales</taxon>
        <taxon>Pleosporineae</taxon>
        <taxon>Pleosporaceae</taxon>
        <taxon>Stemphylium</taxon>
    </lineage>
</organism>
<gene>
    <name evidence="1" type="ORF">DDE83_001504</name>
</gene>
<evidence type="ECO:0000313" key="2">
    <source>
        <dbReference type="Proteomes" id="UP000249619"/>
    </source>
</evidence>